<dbReference type="PANTHER" id="PTHR36050:SF1">
    <property type="entry name" value="O-FUCOSYLTRANSFERASE 30"/>
    <property type="match status" value="1"/>
</dbReference>
<comment type="caution">
    <text evidence="2">The sequence shown here is derived from an EMBL/GenBank/DDBJ whole genome shotgun (WGS) entry which is preliminary data.</text>
</comment>
<dbReference type="AlphaFoldDB" id="A0AAD3HA38"/>
<dbReference type="Proteomes" id="UP001054902">
    <property type="component" value="Unassembled WGS sequence"/>
</dbReference>
<gene>
    <name evidence="2" type="ORF">CTEN210_12024</name>
</gene>
<proteinExistence type="predicted"/>
<evidence type="ECO:0008006" key="4">
    <source>
        <dbReference type="Google" id="ProtNLM"/>
    </source>
</evidence>
<feature type="transmembrane region" description="Helical" evidence="1">
    <location>
        <begin position="24"/>
        <end position="44"/>
    </location>
</feature>
<dbReference type="PANTHER" id="PTHR36050">
    <property type="entry name" value="O-FUCOSYLTRANSFERASE 30"/>
    <property type="match status" value="1"/>
</dbReference>
<evidence type="ECO:0000256" key="1">
    <source>
        <dbReference type="SAM" id="Phobius"/>
    </source>
</evidence>
<name>A0AAD3HA38_9STRA</name>
<evidence type="ECO:0000313" key="2">
    <source>
        <dbReference type="EMBL" id="GFH55548.1"/>
    </source>
</evidence>
<keyword evidence="1" id="KW-1133">Transmembrane helix</keyword>
<evidence type="ECO:0000313" key="3">
    <source>
        <dbReference type="Proteomes" id="UP001054902"/>
    </source>
</evidence>
<keyword evidence="3" id="KW-1185">Reference proteome</keyword>
<accession>A0AAD3HA38</accession>
<keyword evidence="1" id="KW-0472">Membrane</keyword>
<organism evidence="2 3">
    <name type="scientific">Chaetoceros tenuissimus</name>
    <dbReference type="NCBI Taxonomy" id="426638"/>
    <lineage>
        <taxon>Eukaryota</taxon>
        <taxon>Sar</taxon>
        <taxon>Stramenopiles</taxon>
        <taxon>Ochrophyta</taxon>
        <taxon>Bacillariophyta</taxon>
        <taxon>Coscinodiscophyceae</taxon>
        <taxon>Chaetocerotophycidae</taxon>
        <taxon>Chaetocerotales</taxon>
        <taxon>Chaetocerotaceae</taxon>
        <taxon>Chaetoceros</taxon>
    </lineage>
</organism>
<dbReference type="EMBL" id="BLLK01000049">
    <property type="protein sequence ID" value="GFH55548.1"/>
    <property type="molecule type" value="Genomic_DNA"/>
</dbReference>
<keyword evidence="1" id="KW-0812">Transmembrane</keyword>
<dbReference type="Gene3D" id="3.40.50.11340">
    <property type="match status" value="1"/>
</dbReference>
<protein>
    <recommendedName>
        <fullName evidence="4">O-fucosyltransferase family protein</fullName>
    </recommendedName>
</protein>
<reference evidence="2 3" key="1">
    <citation type="journal article" date="2021" name="Sci. Rep.">
        <title>The genome of the diatom Chaetoceros tenuissimus carries an ancient integrated fragment of an extant virus.</title>
        <authorList>
            <person name="Hongo Y."/>
            <person name="Kimura K."/>
            <person name="Takaki Y."/>
            <person name="Yoshida Y."/>
            <person name="Baba S."/>
            <person name="Kobayashi G."/>
            <person name="Nagasaki K."/>
            <person name="Hano T."/>
            <person name="Tomaru Y."/>
        </authorList>
    </citation>
    <scope>NUCLEOTIDE SEQUENCE [LARGE SCALE GENOMIC DNA]</scope>
    <source>
        <strain evidence="2 3">NIES-3715</strain>
    </source>
</reference>
<sequence>MFKLIMADVTHICSNSMTLGRRKIWVSTCFCFAVIGYFLPNIFYSFDGKNLYQPLDAPIYQRLTLKVNNTLDRLPRNSLPLKLTEKQHDRLQVRVTTEEKNEDEKFLLYWPHGGFSNQIISLQRAAHIAYASNRTLVLPPVLPHHTFKGKLKYPSYGATSPKQCEKEKQLHQLTKAAKEVDDFPSYDALFNFDSISKKTRGLKVIDMQKFSRLDYINATDFSTWCVDIYKERSYCLYGSKENLHTKIVQSIEAKCSEKQIAAIGSTFVVPTPANAKEVRNWNEIESYFNQMELSRDMLILLQTIYKKLPQNYTGAHVRITDNRSCNPKKTCEVTCTRDEHRIAFTELIKDIDAIPNTSHVLLGSGNEVSLKCFKYYSKEKYVVTTTQDIVENDPELLQMVDNIGSEKETVFLLLDQILIGIADNVRMKFAYPFDHPLKGSTYQSRIQQWHNGRKRILDAMDQISLSYDKLVTKKDAVATF</sequence>